<feature type="signal peptide" evidence="1">
    <location>
        <begin position="1"/>
        <end position="20"/>
    </location>
</feature>
<feature type="chain" id="PRO_5008534078" evidence="1">
    <location>
        <begin position="21"/>
        <end position="139"/>
    </location>
</feature>
<dbReference type="KEGG" id="ado:A6F68_02033"/>
<evidence type="ECO:0000313" key="2">
    <source>
        <dbReference type="EMBL" id="ANY20540.1"/>
    </source>
</evidence>
<protein>
    <submittedName>
        <fullName evidence="2">Uncharacterized protein</fullName>
    </submittedName>
</protein>
<reference evidence="2 3" key="1">
    <citation type="submission" date="2016-07" db="EMBL/GenBank/DDBJ databases">
        <title>Complete genome sequence of Altererythrobacter dongtanensis KCTC 22672, a type strain with esterase isolated from tidal flat.</title>
        <authorList>
            <person name="Cheng H."/>
            <person name="Wu Y.-H."/>
            <person name="Zhou P."/>
            <person name="Huo Y.-Y."/>
            <person name="Wang C.-S."/>
            <person name="Xu X.-W."/>
        </authorList>
    </citation>
    <scope>NUCLEOTIDE SEQUENCE [LARGE SCALE GENOMIC DNA]</scope>
    <source>
        <strain evidence="2 3">KCTC 22672</strain>
    </source>
</reference>
<dbReference type="AlphaFoldDB" id="A0A1B2AEE5"/>
<evidence type="ECO:0000313" key="3">
    <source>
        <dbReference type="Proteomes" id="UP000092932"/>
    </source>
</evidence>
<dbReference type="STRING" id="692370.A6F68_02033"/>
<name>A0A1B2AEE5_9SPHN</name>
<evidence type="ECO:0000256" key="1">
    <source>
        <dbReference type="SAM" id="SignalP"/>
    </source>
</evidence>
<dbReference type="RefSeq" id="WP_067679378.1">
    <property type="nucleotide sequence ID" value="NZ_CP016591.1"/>
</dbReference>
<dbReference type="OrthoDB" id="7428387at2"/>
<keyword evidence="1" id="KW-0732">Signal</keyword>
<accession>A0A1B2AEE5</accession>
<proteinExistence type="predicted"/>
<gene>
    <name evidence="2" type="ORF">A6F68_02033</name>
</gene>
<sequence length="139" mass="15014">MRFWLGFASLVSLGSGTAFAESAIDIDRSVYVERSSEGVRALEPARTLRPGDKVVLVVEWRADSPERRFTVQSAVPRTLAFQRAGSDAVEVSIDGGRSWGDLGTLKAGTRLASAEDVTHLRMKVAGSPSGRMTYSAIVR</sequence>
<keyword evidence="3" id="KW-1185">Reference proteome</keyword>
<dbReference type="Proteomes" id="UP000092932">
    <property type="component" value="Chromosome"/>
</dbReference>
<dbReference type="EMBL" id="CP016591">
    <property type="protein sequence ID" value="ANY20540.1"/>
    <property type="molecule type" value="Genomic_DNA"/>
</dbReference>
<organism evidence="2 3">
    <name type="scientific">Tsuneonella dongtanensis</name>
    <dbReference type="NCBI Taxonomy" id="692370"/>
    <lineage>
        <taxon>Bacteria</taxon>
        <taxon>Pseudomonadati</taxon>
        <taxon>Pseudomonadota</taxon>
        <taxon>Alphaproteobacteria</taxon>
        <taxon>Sphingomonadales</taxon>
        <taxon>Erythrobacteraceae</taxon>
        <taxon>Tsuneonella</taxon>
    </lineage>
</organism>